<dbReference type="EC" id="3.1.-.-" evidence="1"/>
<dbReference type="STRING" id="1229780.BN381_10162"/>
<proteinExistence type="predicted"/>
<keyword evidence="1" id="KW-0378">Hydrolase</keyword>
<gene>
    <name evidence="1" type="ORF">BN381_10162</name>
</gene>
<sequence length="54" mass="5757">MALDGWRRFGKGRHPAALNFGDCFSYALATSSNESLLYVGSDFALTDVASALDA</sequence>
<comment type="caution">
    <text evidence="1">The sequence shown here is derived from an EMBL/GenBank/DDBJ whole genome shotgun (WGS) entry which is preliminary data.</text>
</comment>
<name>R4YYB0_9ACTN</name>
<evidence type="ECO:0000313" key="2">
    <source>
        <dbReference type="Proteomes" id="UP000018291"/>
    </source>
</evidence>
<dbReference type="eggNOG" id="COG3742">
    <property type="taxonomic scope" value="Bacteria"/>
</dbReference>
<evidence type="ECO:0000313" key="1">
    <source>
        <dbReference type="EMBL" id="CCM61931.1"/>
    </source>
</evidence>
<dbReference type="CDD" id="cd09871">
    <property type="entry name" value="PIN_MtVapC28-VapC30-like"/>
    <property type="match status" value="1"/>
</dbReference>
<protein>
    <submittedName>
        <fullName evidence="1">Putative ribonuclease VapC30</fullName>
        <ecNumber evidence="1">3.1.-.-</ecNumber>
    </submittedName>
</protein>
<dbReference type="AlphaFoldDB" id="R4YYB0"/>
<dbReference type="EMBL" id="CANL01000001">
    <property type="protein sequence ID" value="CCM61931.1"/>
    <property type="molecule type" value="Genomic_DNA"/>
</dbReference>
<accession>R4YYB0</accession>
<reference evidence="1 2" key="1">
    <citation type="journal article" date="2013" name="ISME J.">
        <title>Metabolic model for the filamentous 'Candidatus Microthrix parvicella' based on genomic and metagenomic analyses.</title>
        <authorList>
            <person name="Jon McIlroy S."/>
            <person name="Kristiansen R."/>
            <person name="Albertsen M."/>
            <person name="Michael Karst S."/>
            <person name="Rossetti S."/>
            <person name="Lund Nielsen J."/>
            <person name="Tandoi V."/>
            <person name="James Seviour R."/>
            <person name="Nielsen P.H."/>
        </authorList>
    </citation>
    <scope>NUCLEOTIDE SEQUENCE [LARGE SCALE GENOMIC DNA]</scope>
    <source>
        <strain evidence="1 2">RN1</strain>
    </source>
</reference>
<dbReference type="Gene3D" id="3.40.50.1010">
    <property type="entry name" value="5'-nuclease"/>
    <property type="match status" value="1"/>
</dbReference>
<dbReference type="Proteomes" id="UP000018291">
    <property type="component" value="Unassembled WGS sequence"/>
</dbReference>
<dbReference type="GO" id="GO:0016787">
    <property type="term" value="F:hydrolase activity"/>
    <property type="evidence" value="ECO:0007669"/>
    <property type="project" value="UniProtKB-KW"/>
</dbReference>
<organism evidence="1 2">
    <name type="scientific">Candidatus Neomicrothrix parvicella RN1</name>
    <dbReference type="NCBI Taxonomy" id="1229780"/>
    <lineage>
        <taxon>Bacteria</taxon>
        <taxon>Bacillati</taxon>
        <taxon>Actinomycetota</taxon>
        <taxon>Acidimicrobiia</taxon>
        <taxon>Acidimicrobiales</taxon>
        <taxon>Microthrixaceae</taxon>
        <taxon>Candidatus Neomicrothrix</taxon>
    </lineage>
</organism>
<dbReference type="HOGENOM" id="CLU_213102_0_0_11"/>
<keyword evidence="2" id="KW-1185">Reference proteome</keyword>